<dbReference type="PROSITE" id="PS51819">
    <property type="entry name" value="VOC"/>
    <property type="match status" value="1"/>
</dbReference>
<evidence type="ECO:0000313" key="2">
    <source>
        <dbReference type="EMBL" id="SEB21135.1"/>
    </source>
</evidence>
<evidence type="ECO:0000259" key="1">
    <source>
        <dbReference type="PROSITE" id="PS51819"/>
    </source>
</evidence>
<dbReference type="EMBL" id="FNRA01000018">
    <property type="protein sequence ID" value="SEB21135.1"/>
    <property type="molecule type" value="Genomic_DNA"/>
</dbReference>
<dbReference type="STRING" id="425514.SAMN05443550_11851"/>
<accession>A0A1H4HHJ6</accession>
<name>A0A1H4HHJ6_9SPHI</name>
<dbReference type="InterPro" id="IPR004360">
    <property type="entry name" value="Glyas_Fos-R_dOase_dom"/>
</dbReference>
<dbReference type="PANTHER" id="PTHR39175">
    <property type="entry name" value="FAMILY PROTEIN, PUTATIVE (AFU_ORTHOLOGUE AFUA_3G15060)-RELATED"/>
    <property type="match status" value="1"/>
</dbReference>
<dbReference type="Proteomes" id="UP000198850">
    <property type="component" value="Unassembled WGS sequence"/>
</dbReference>
<dbReference type="PANTHER" id="PTHR39175:SF1">
    <property type="entry name" value="FAMILY PROTEIN, PUTATIVE (AFU_ORTHOLOGUE AFUA_3G15060)-RELATED"/>
    <property type="match status" value="1"/>
</dbReference>
<dbReference type="InterPro" id="IPR037523">
    <property type="entry name" value="VOC_core"/>
</dbReference>
<dbReference type="Pfam" id="PF00903">
    <property type="entry name" value="Glyoxalase"/>
    <property type="match status" value="1"/>
</dbReference>
<organism evidence="2 3">
    <name type="scientific">Pedobacter hartonius</name>
    <dbReference type="NCBI Taxonomy" id="425514"/>
    <lineage>
        <taxon>Bacteria</taxon>
        <taxon>Pseudomonadati</taxon>
        <taxon>Bacteroidota</taxon>
        <taxon>Sphingobacteriia</taxon>
        <taxon>Sphingobacteriales</taxon>
        <taxon>Sphingobacteriaceae</taxon>
        <taxon>Pedobacter</taxon>
    </lineage>
</organism>
<proteinExistence type="predicted"/>
<protein>
    <recommendedName>
        <fullName evidence="1">VOC domain-containing protein</fullName>
    </recommendedName>
</protein>
<keyword evidence="3" id="KW-1185">Reference proteome</keyword>
<dbReference type="InterPro" id="IPR029068">
    <property type="entry name" value="Glyas_Bleomycin-R_OHBP_Dase"/>
</dbReference>
<sequence>MITVPEGTQLQAREFYGDVMELEEISGEHPRAALWFKIGDIELHVRQEPAGPLSDRHPAFEVESLDAAKLFLQKKGVAIAYSSEIDGRQRCFFRDPFGNRFELLEHLK</sequence>
<gene>
    <name evidence="2" type="ORF">SAMN05443550_11851</name>
</gene>
<dbReference type="AlphaFoldDB" id="A0A1H4HHJ6"/>
<feature type="domain" description="VOC" evidence="1">
    <location>
        <begin position="1"/>
        <end position="106"/>
    </location>
</feature>
<reference evidence="2 3" key="1">
    <citation type="submission" date="2016-10" db="EMBL/GenBank/DDBJ databases">
        <authorList>
            <person name="de Groot N.N."/>
        </authorList>
    </citation>
    <scope>NUCLEOTIDE SEQUENCE [LARGE SCALE GENOMIC DNA]</scope>
    <source>
        <strain evidence="2 3">DSM 19033</strain>
    </source>
</reference>
<dbReference type="SUPFAM" id="SSF54593">
    <property type="entry name" value="Glyoxalase/Bleomycin resistance protein/Dihydroxybiphenyl dioxygenase"/>
    <property type="match status" value="1"/>
</dbReference>
<dbReference type="Gene3D" id="3.10.180.10">
    <property type="entry name" value="2,3-Dihydroxybiphenyl 1,2-Dioxygenase, domain 1"/>
    <property type="match status" value="1"/>
</dbReference>
<evidence type="ECO:0000313" key="3">
    <source>
        <dbReference type="Proteomes" id="UP000198850"/>
    </source>
</evidence>